<accession>A0A9Q0CYN0</accession>
<protein>
    <recommendedName>
        <fullName evidence="2">VQ domain-containing protein</fullName>
    </recommendedName>
</protein>
<feature type="region of interest" description="Disordered" evidence="1">
    <location>
        <begin position="72"/>
        <end position="132"/>
    </location>
</feature>
<keyword evidence="4" id="KW-1185">Reference proteome</keyword>
<dbReference type="EMBL" id="JAMQYH010000001">
    <property type="protein sequence ID" value="KAJ1702617.1"/>
    <property type="molecule type" value="Genomic_DNA"/>
</dbReference>
<evidence type="ECO:0000256" key="1">
    <source>
        <dbReference type="SAM" id="MobiDB-lite"/>
    </source>
</evidence>
<dbReference type="InterPro" id="IPR008889">
    <property type="entry name" value="VQ"/>
</dbReference>
<gene>
    <name evidence="3" type="ORF">LUZ63_002396</name>
</gene>
<evidence type="ECO:0000313" key="3">
    <source>
        <dbReference type="EMBL" id="KAJ1702617.1"/>
    </source>
</evidence>
<reference evidence="3" key="1">
    <citation type="journal article" date="2022" name="Cell">
        <title>Repeat-based holocentromeres influence genome architecture and karyotype evolution.</title>
        <authorList>
            <person name="Hofstatter P.G."/>
            <person name="Thangavel G."/>
            <person name="Lux T."/>
            <person name="Neumann P."/>
            <person name="Vondrak T."/>
            <person name="Novak P."/>
            <person name="Zhang M."/>
            <person name="Costa L."/>
            <person name="Castellani M."/>
            <person name="Scott A."/>
            <person name="Toegelov H."/>
            <person name="Fuchs J."/>
            <person name="Mata-Sucre Y."/>
            <person name="Dias Y."/>
            <person name="Vanzela A.L.L."/>
            <person name="Huettel B."/>
            <person name="Almeida C.C.S."/>
            <person name="Simkova H."/>
            <person name="Souza G."/>
            <person name="Pedrosa-Harand A."/>
            <person name="Macas J."/>
            <person name="Mayer K.F.X."/>
            <person name="Houben A."/>
            <person name="Marques A."/>
        </authorList>
    </citation>
    <scope>NUCLEOTIDE SEQUENCE</scope>
    <source>
        <strain evidence="3">RhyBre1mFocal</strain>
    </source>
</reference>
<feature type="domain" description="VQ" evidence="2">
    <location>
        <begin position="128"/>
        <end position="155"/>
    </location>
</feature>
<dbReference type="PANTHER" id="PTHR33179">
    <property type="entry name" value="VQ MOTIF-CONTAINING PROTEIN"/>
    <property type="match status" value="1"/>
</dbReference>
<feature type="compositionally biased region" description="Low complexity" evidence="1">
    <location>
        <begin position="103"/>
        <end position="117"/>
    </location>
</feature>
<feature type="compositionally biased region" description="Basic residues" evidence="1">
    <location>
        <begin position="118"/>
        <end position="127"/>
    </location>
</feature>
<comment type="caution">
    <text evidence="3">The sequence shown here is derived from an EMBL/GenBank/DDBJ whole genome shotgun (WGS) entry which is preliminary data.</text>
</comment>
<dbReference type="Proteomes" id="UP001151287">
    <property type="component" value="Unassembled WGS sequence"/>
</dbReference>
<name>A0A9Q0CYN0_9POAL</name>
<feature type="compositionally biased region" description="Polar residues" evidence="1">
    <location>
        <begin position="91"/>
        <end position="102"/>
    </location>
</feature>
<dbReference type="PANTHER" id="PTHR33179:SF58">
    <property type="entry name" value="OS08G0409500 PROTEIN"/>
    <property type="match status" value="1"/>
</dbReference>
<dbReference type="Pfam" id="PF05678">
    <property type="entry name" value="VQ"/>
    <property type="match status" value="1"/>
</dbReference>
<feature type="compositionally biased region" description="Low complexity" evidence="1">
    <location>
        <begin position="1"/>
        <end position="14"/>
    </location>
</feature>
<evidence type="ECO:0000313" key="4">
    <source>
        <dbReference type="Proteomes" id="UP001151287"/>
    </source>
</evidence>
<dbReference type="OrthoDB" id="780193at2759"/>
<evidence type="ECO:0000259" key="2">
    <source>
        <dbReference type="Pfam" id="PF05678"/>
    </source>
</evidence>
<sequence length="393" mass="40838">MDSANSGSIQSSSGGDEEFDSRPGSSDPLLSFFQSNTAGSAAPFYSSLPDFASHLLPYDQTATTAAAAATATNPRTFNPPPPSSFSLNTSQVHTNTIPSSSSAGTAAMANNPTAAPRGSRKRTRASRRAPTTVLTTDTSNFRAMVQEFTGIPSPPFAPSPLTRSTRFDHHLFSSASPSSSLPPYLLRPFAQKLNTSIMSGSTTAIVTTIAGTSSIPVTSGLTGVTGVGALPTNDQAHAQTLVNMQNPLLSFQSLLQSQLQPKYDTRSMLNVGSRAPPSMGISGDYTGSTIPHGLLGSEKLHQNSWPGTGSGSGSGSVAEPNMPGPIQLNPVASADYATNTQQQRVSTSCKLNYSTAAGSSEFVNVSREQDTTVAATRGEGMVDSWLCSSSSDR</sequence>
<feature type="region of interest" description="Disordered" evidence="1">
    <location>
        <begin position="1"/>
        <end position="31"/>
    </location>
</feature>
<feature type="region of interest" description="Disordered" evidence="1">
    <location>
        <begin position="292"/>
        <end position="327"/>
    </location>
</feature>
<dbReference type="AlphaFoldDB" id="A0A9Q0CYN0"/>
<organism evidence="3 4">
    <name type="scientific">Rhynchospora breviuscula</name>
    <dbReference type="NCBI Taxonomy" id="2022672"/>
    <lineage>
        <taxon>Eukaryota</taxon>
        <taxon>Viridiplantae</taxon>
        <taxon>Streptophyta</taxon>
        <taxon>Embryophyta</taxon>
        <taxon>Tracheophyta</taxon>
        <taxon>Spermatophyta</taxon>
        <taxon>Magnoliopsida</taxon>
        <taxon>Liliopsida</taxon>
        <taxon>Poales</taxon>
        <taxon>Cyperaceae</taxon>
        <taxon>Cyperoideae</taxon>
        <taxon>Rhynchosporeae</taxon>
        <taxon>Rhynchospora</taxon>
    </lineage>
</organism>
<proteinExistence type="predicted"/>
<dbReference type="InterPro" id="IPR039609">
    <property type="entry name" value="VQ_15/22"/>
</dbReference>